<comment type="function">
    <text evidence="9">Mediates both low-affinity uptake and efflux of sugar across the membrane.</text>
</comment>
<evidence type="ECO:0000256" key="8">
    <source>
        <dbReference type="ARBA" id="ARBA00023136"/>
    </source>
</evidence>
<dbReference type="Pfam" id="PF03083">
    <property type="entry name" value="MtN3_slv"/>
    <property type="match status" value="2"/>
</dbReference>
<evidence type="ECO:0000256" key="4">
    <source>
        <dbReference type="ARBA" id="ARBA00022597"/>
    </source>
</evidence>
<dbReference type="PANTHER" id="PTHR10791:SF159">
    <property type="entry name" value="BIDIRECTIONAL SUGAR TRANSPORTER SWEET5"/>
    <property type="match status" value="1"/>
</dbReference>
<feature type="transmembrane region" description="Helical" evidence="9">
    <location>
        <begin position="72"/>
        <end position="94"/>
    </location>
</feature>
<feature type="transmembrane region" description="Helical" evidence="9">
    <location>
        <begin position="134"/>
        <end position="155"/>
    </location>
</feature>
<evidence type="ECO:0000256" key="9">
    <source>
        <dbReference type="RuleBase" id="RU910715"/>
    </source>
</evidence>
<dbReference type="GO" id="GO:0051119">
    <property type="term" value="F:sugar transmembrane transporter activity"/>
    <property type="evidence" value="ECO:0007669"/>
    <property type="project" value="InterPro"/>
</dbReference>
<comment type="caution">
    <text evidence="9">Lacks conserved residue(s) required for the propagation of feature annotation.</text>
</comment>
<feature type="transmembrane region" description="Helical" evidence="9">
    <location>
        <begin position="194"/>
        <end position="215"/>
    </location>
</feature>
<dbReference type="FunFam" id="1.20.1280.290:FF:000002">
    <property type="entry name" value="Bidirectional sugar transporter SWEET"/>
    <property type="match status" value="1"/>
</dbReference>
<protein>
    <recommendedName>
        <fullName evidence="9">Bidirectional sugar transporter SWEET</fullName>
    </recommendedName>
</protein>
<sequence length="241" mass="27137">MTMDADALRTTVGIIGNVISFFLFLSPLPTFHKIWQEKSVSHFKPHPYLVTALNCAMWCLYGMPAVHPDSLLVITINGIGLVIESVYVGVFFVYSNTWAKRRAMLLILAGEAVLFFFVVFITFFFLHGTTNRSMLVGLICIVMNIGMYASPLTVMKRVIKTQSVKYLPFYLSLANLCNGMVWSTYALVKFDAYILIPNGLGVISGMVQLGLYAYYYKTTNWDEDEGPQQSDLELHDAHNKA</sequence>
<dbReference type="Gene3D" id="1.20.1280.290">
    <property type="match status" value="2"/>
</dbReference>
<dbReference type="Proteomes" id="UP000298416">
    <property type="component" value="Unassembled WGS sequence"/>
</dbReference>
<keyword evidence="11" id="KW-1185">Reference proteome</keyword>
<evidence type="ECO:0000256" key="2">
    <source>
        <dbReference type="ARBA" id="ARBA00007809"/>
    </source>
</evidence>
<evidence type="ECO:0000256" key="1">
    <source>
        <dbReference type="ARBA" id="ARBA00004127"/>
    </source>
</evidence>
<dbReference type="FunFam" id="1.20.1280.290:FF:000001">
    <property type="entry name" value="Bidirectional sugar transporter SWEET"/>
    <property type="match status" value="1"/>
</dbReference>
<dbReference type="InterPro" id="IPR004316">
    <property type="entry name" value="SWEET_rpt"/>
</dbReference>
<keyword evidence="7 9" id="KW-1133">Transmembrane helix</keyword>
<keyword evidence="8 9" id="KW-0472">Membrane</keyword>
<evidence type="ECO:0000256" key="7">
    <source>
        <dbReference type="ARBA" id="ARBA00022989"/>
    </source>
</evidence>
<dbReference type="OrthoDB" id="409725at2759"/>
<accession>A0A8X8WXR5</accession>
<reference evidence="10" key="2">
    <citation type="submission" date="2020-08" db="EMBL/GenBank/DDBJ databases">
        <title>Plant Genome Project.</title>
        <authorList>
            <person name="Zhang R.-G."/>
        </authorList>
    </citation>
    <scope>NUCLEOTIDE SEQUENCE</scope>
    <source>
        <strain evidence="10">Huo1</strain>
        <tissue evidence="10">Leaf</tissue>
    </source>
</reference>
<evidence type="ECO:0000256" key="6">
    <source>
        <dbReference type="ARBA" id="ARBA00022737"/>
    </source>
</evidence>
<comment type="caution">
    <text evidence="10">The sequence shown here is derived from an EMBL/GenBank/DDBJ whole genome shotgun (WGS) entry which is preliminary data.</text>
</comment>
<comment type="subcellular location">
    <subcellularLocation>
        <location evidence="1">Endomembrane system</location>
        <topology evidence="1">Multi-pass membrane protein</topology>
    </subcellularLocation>
</comment>
<gene>
    <name evidence="10" type="ORF">SASPL_136169</name>
</gene>
<evidence type="ECO:0000256" key="5">
    <source>
        <dbReference type="ARBA" id="ARBA00022692"/>
    </source>
</evidence>
<keyword evidence="3 9" id="KW-0813">Transport</keyword>
<dbReference type="GO" id="GO:0051260">
    <property type="term" value="P:protein homooligomerization"/>
    <property type="evidence" value="ECO:0007669"/>
    <property type="project" value="UniProtKB-ARBA"/>
</dbReference>
<dbReference type="GO" id="GO:0016020">
    <property type="term" value="C:membrane"/>
    <property type="evidence" value="ECO:0007669"/>
    <property type="project" value="InterPro"/>
</dbReference>
<dbReference type="AlphaFoldDB" id="A0A8X8WXR5"/>
<keyword evidence="4 9" id="KW-0762">Sugar transport</keyword>
<comment type="similarity">
    <text evidence="2 9">Belongs to the SWEET sugar transporter family.</text>
</comment>
<reference evidence="10" key="1">
    <citation type="submission" date="2018-01" db="EMBL/GenBank/DDBJ databases">
        <authorList>
            <person name="Mao J.F."/>
        </authorList>
    </citation>
    <scope>NUCLEOTIDE SEQUENCE</scope>
    <source>
        <strain evidence="10">Huo1</strain>
        <tissue evidence="10">Leaf</tissue>
    </source>
</reference>
<keyword evidence="5 9" id="KW-0812">Transmembrane</keyword>
<evidence type="ECO:0000256" key="3">
    <source>
        <dbReference type="ARBA" id="ARBA00022448"/>
    </source>
</evidence>
<evidence type="ECO:0000313" key="11">
    <source>
        <dbReference type="Proteomes" id="UP000298416"/>
    </source>
</evidence>
<dbReference type="PANTHER" id="PTHR10791">
    <property type="entry name" value="RAG1-ACTIVATING PROTEIN 1"/>
    <property type="match status" value="1"/>
</dbReference>
<feature type="transmembrane region" description="Helical" evidence="9">
    <location>
        <begin position="12"/>
        <end position="35"/>
    </location>
</feature>
<feature type="transmembrane region" description="Helical" evidence="9">
    <location>
        <begin position="106"/>
        <end position="128"/>
    </location>
</feature>
<dbReference type="GO" id="GO:0012505">
    <property type="term" value="C:endomembrane system"/>
    <property type="evidence" value="ECO:0007669"/>
    <property type="project" value="UniProtKB-SubCell"/>
</dbReference>
<evidence type="ECO:0000313" key="10">
    <source>
        <dbReference type="EMBL" id="KAG6403935.1"/>
    </source>
</evidence>
<proteinExistence type="inferred from homology"/>
<dbReference type="EMBL" id="PNBA02000013">
    <property type="protein sequence ID" value="KAG6403935.1"/>
    <property type="molecule type" value="Genomic_DNA"/>
</dbReference>
<keyword evidence="6" id="KW-0677">Repeat</keyword>
<feature type="transmembrane region" description="Helical" evidence="9">
    <location>
        <begin position="167"/>
        <end position="188"/>
    </location>
</feature>
<name>A0A8X8WXR5_SALSN</name>
<organism evidence="10">
    <name type="scientific">Salvia splendens</name>
    <name type="common">Scarlet sage</name>
    <dbReference type="NCBI Taxonomy" id="180675"/>
    <lineage>
        <taxon>Eukaryota</taxon>
        <taxon>Viridiplantae</taxon>
        <taxon>Streptophyta</taxon>
        <taxon>Embryophyta</taxon>
        <taxon>Tracheophyta</taxon>
        <taxon>Spermatophyta</taxon>
        <taxon>Magnoliopsida</taxon>
        <taxon>eudicotyledons</taxon>
        <taxon>Gunneridae</taxon>
        <taxon>Pentapetalae</taxon>
        <taxon>asterids</taxon>
        <taxon>lamiids</taxon>
        <taxon>Lamiales</taxon>
        <taxon>Lamiaceae</taxon>
        <taxon>Nepetoideae</taxon>
        <taxon>Mentheae</taxon>
        <taxon>Salviinae</taxon>
        <taxon>Salvia</taxon>
        <taxon>Salvia subgen. Calosphace</taxon>
        <taxon>core Calosphace</taxon>
    </lineage>
</organism>
<dbReference type="InterPro" id="IPR047664">
    <property type="entry name" value="SWEET"/>
</dbReference>